<dbReference type="Pfam" id="PF13499">
    <property type="entry name" value="EF-hand_7"/>
    <property type="match status" value="1"/>
</dbReference>
<dbReference type="STRING" id="1169540.A0A0G4GVE4"/>
<dbReference type="CDD" id="cd00051">
    <property type="entry name" value="EFh"/>
    <property type="match status" value="1"/>
</dbReference>
<dbReference type="EMBL" id="CDMY01000836">
    <property type="protein sequence ID" value="CEM34868.1"/>
    <property type="molecule type" value="Genomic_DNA"/>
</dbReference>
<evidence type="ECO:0000256" key="1">
    <source>
        <dbReference type="ARBA" id="ARBA00022837"/>
    </source>
</evidence>
<organism evidence="3 4">
    <name type="scientific">Vitrella brassicaformis (strain CCMP3155)</name>
    <dbReference type="NCBI Taxonomy" id="1169540"/>
    <lineage>
        <taxon>Eukaryota</taxon>
        <taxon>Sar</taxon>
        <taxon>Alveolata</taxon>
        <taxon>Colpodellida</taxon>
        <taxon>Vitrellaceae</taxon>
        <taxon>Vitrella</taxon>
    </lineage>
</organism>
<dbReference type="PhylomeDB" id="A0A0G4GVE4"/>
<sequence>MQVAEKEAEEFLVQGMTAKEELTETIMTMFKEFDKDGKGFVSRSEFIDTMCSMELGLNRRELNALLFHVVDQDNDGTINYNEFVPFAYDMLHKLATLRLLENERKQDELAQFLKDLFDRETLR</sequence>
<keyword evidence="4" id="KW-1185">Reference proteome</keyword>
<gene>
    <name evidence="3" type="ORF">Vbra_6374</name>
</gene>
<name>A0A0G4GVE4_VITBC</name>
<feature type="domain" description="EF-hand" evidence="2">
    <location>
        <begin position="21"/>
        <end position="56"/>
    </location>
</feature>
<accession>A0A0G4GVE4</accession>
<dbReference type="Gene3D" id="1.10.238.10">
    <property type="entry name" value="EF-hand"/>
    <property type="match status" value="1"/>
</dbReference>
<dbReference type="SMART" id="SM00054">
    <property type="entry name" value="EFh"/>
    <property type="match status" value="2"/>
</dbReference>
<protein>
    <recommendedName>
        <fullName evidence="2">EF-hand domain-containing protein</fullName>
    </recommendedName>
</protein>
<keyword evidence="1" id="KW-0106">Calcium</keyword>
<dbReference type="InterPro" id="IPR018247">
    <property type="entry name" value="EF_Hand_1_Ca_BS"/>
</dbReference>
<dbReference type="PROSITE" id="PS00018">
    <property type="entry name" value="EF_HAND_1"/>
    <property type="match status" value="1"/>
</dbReference>
<dbReference type="AlphaFoldDB" id="A0A0G4GVE4"/>
<dbReference type="InParanoid" id="A0A0G4GVE4"/>
<evidence type="ECO:0000259" key="2">
    <source>
        <dbReference type="PROSITE" id="PS50222"/>
    </source>
</evidence>
<dbReference type="OrthoDB" id="415111at2759"/>
<dbReference type="InterPro" id="IPR002048">
    <property type="entry name" value="EF_hand_dom"/>
</dbReference>
<dbReference type="PROSITE" id="PS50222">
    <property type="entry name" value="EF_HAND_2"/>
    <property type="match status" value="2"/>
</dbReference>
<evidence type="ECO:0000313" key="4">
    <source>
        <dbReference type="Proteomes" id="UP000041254"/>
    </source>
</evidence>
<dbReference type="VEuPathDB" id="CryptoDB:Vbra_6374"/>
<dbReference type="SUPFAM" id="SSF47473">
    <property type="entry name" value="EF-hand"/>
    <property type="match status" value="1"/>
</dbReference>
<dbReference type="Proteomes" id="UP000041254">
    <property type="component" value="Unassembled WGS sequence"/>
</dbReference>
<evidence type="ECO:0000313" key="3">
    <source>
        <dbReference type="EMBL" id="CEM34868.1"/>
    </source>
</evidence>
<reference evidence="3 4" key="1">
    <citation type="submission" date="2014-11" db="EMBL/GenBank/DDBJ databases">
        <authorList>
            <person name="Zhu J."/>
            <person name="Qi W."/>
            <person name="Song R."/>
        </authorList>
    </citation>
    <scope>NUCLEOTIDE SEQUENCE [LARGE SCALE GENOMIC DNA]</scope>
</reference>
<dbReference type="GO" id="GO:0005509">
    <property type="term" value="F:calcium ion binding"/>
    <property type="evidence" value="ECO:0007669"/>
    <property type="project" value="InterPro"/>
</dbReference>
<proteinExistence type="predicted"/>
<feature type="domain" description="EF-hand" evidence="2">
    <location>
        <begin position="66"/>
        <end position="93"/>
    </location>
</feature>
<dbReference type="InterPro" id="IPR011992">
    <property type="entry name" value="EF-hand-dom_pair"/>
</dbReference>